<accession>A0A1A2ZLW3</accession>
<dbReference type="Pfam" id="PF10824">
    <property type="entry name" value="T7SS_ESX_EspC"/>
    <property type="match status" value="1"/>
</dbReference>
<dbReference type="AlphaFoldDB" id="A0A1A2ZLW3"/>
<sequence>MRHTFVDVSAVRAVANRFDTTADLIDGAARDRLSRLGFDGATAGRAHIASGDALHTAVYRLTAALSQWARASAEIAAALRVGAERYADADRRGAARIG</sequence>
<reference evidence="2" key="1">
    <citation type="submission" date="2016-06" db="EMBL/GenBank/DDBJ databases">
        <authorList>
            <person name="Sutton G."/>
            <person name="Brinkac L."/>
            <person name="Sanka R."/>
            <person name="Adams M."/>
            <person name="Lau E."/>
            <person name="Sam S."/>
            <person name="Sreng N."/>
            <person name="Him V."/>
            <person name="Kerleguer A."/>
            <person name="Cheng S."/>
        </authorList>
    </citation>
    <scope>NUCLEOTIDE SEQUENCE [LARGE SCALE GENOMIC DNA]</scope>
    <source>
        <strain evidence="2">E861</strain>
    </source>
</reference>
<protein>
    <recommendedName>
        <fullName evidence="3">ESX-1 secretion-associated protein</fullName>
    </recommendedName>
</protein>
<comment type="caution">
    <text evidence="1">The sequence shown here is derived from an EMBL/GenBank/DDBJ whole genome shotgun (WGS) entry which is preliminary data.</text>
</comment>
<proteinExistence type="predicted"/>
<name>A0A1A2ZLW3_9MYCO</name>
<dbReference type="RefSeq" id="WP_065013425.1">
    <property type="nucleotide sequence ID" value="NZ_LZKJ01000054.1"/>
</dbReference>
<gene>
    <name evidence="1" type="ORF">A5707_15395</name>
</gene>
<organism evidence="1 2">
    <name type="scientific">Mycobacterium kyorinense</name>
    <dbReference type="NCBI Taxonomy" id="487514"/>
    <lineage>
        <taxon>Bacteria</taxon>
        <taxon>Bacillati</taxon>
        <taxon>Actinomycetota</taxon>
        <taxon>Actinomycetes</taxon>
        <taxon>Mycobacteriales</taxon>
        <taxon>Mycobacteriaceae</taxon>
        <taxon>Mycobacterium</taxon>
    </lineage>
</organism>
<dbReference type="GO" id="GO:0009306">
    <property type="term" value="P:protein secretion"/>
    <property type="evidence" value="ECO:0007669"/>
    <property type="project" value="InterPro"/>
</dbReference>
<dbReference type="EMBL" id="LZKJ01000054">
    <property type="protein sequence ID" value="OBI50066.1"/>
    <property type="molecule type" value="Genomic_DNA"/>
</dbReference>
<evidence type="ECO:0000313" key="2">
    <source>
        <dbReference type="Proteomes" id="UP000093592"/>
    </source>
</evidence>
<evidence type="ECO:0000313" key="1">
    <source>
        <dbReference type="EMBL" id="OBI50066.1"/>
    </source>
</evidence>
<dbReference type="OrthoDB" id="4763847at2"/>
<evidence type="ECO:0008006" key="3">
    <source>
        <dbReference type="Google" id="ProtNLM"/>
    </source>
</evidence>
<dbReference type="InterPro" id="IPR022536">
    <property type="entry name" value="EspC"/>
</dbReference>
<dbReference type="Proteomes" id="UP000093592">
    <property type="component" value="Unassembled WGS sequence"/>
</dbReference>